<dbReference type="InterPro" id="IPR029045">
    <property type="entry name" value="ClpP/crotonase-like_dom_sf"/>
</dbReference>
<dbReference type="SUPFAM" id="SSF52096">
    <property type="entry name" value="ClpP/crotonase"/>
    <property type="match status" value="1"/>
</dbReference>
<gene>
    <name evidence="1" type="ORF">KDA27_21680</name>
</gene>
<dbReference type="Proteomes" id="UP000739538">
    <property type="component" value="Unassembled WGS sequence"/>
</dbReference>
<protein>
    <submittedName>
        <fullName evidence="1">Benzoyl-CoA-dihydrodiol lyase</fullName>
        <ecNumber evidence="1">4.2.1.17</ecNumber>
    </submittedName>
</protein>
<dbReference type="EC" id="4.2.1.17" evidence="1"/>
<evidence type="ECO:0000313" key="1">
    <source>
        <dbReference type="EMBL" id="MCA9758422.1"/>
    </source>
</evidence>
<dbReference type="EMBL" id="JAGQHS010000172">
    <property type="protein sequence ID" value="MCA9758422.1"/>
    <property type="molecule type" value="Genomic_DNA"/>
</dbReference>
<keyword evidence="1" id="KW-0456">Lyase</keyword>
<feature type="non-terminal residue" evidence="1">
    <location>
        <position position="1"/>
    </location>
</feature>
<organism evidence="1 2">
    <name type="scientific">Eiseniibacteriota bacterium</name>
    <dbReference type="NCBI Taxonomy" id="2212470"/>
    <lineage>
        <taxon>Bacteria</taxon>
        <taxon>Candidatus Eiseniibacteriota</taxon>
    </lineage>
</organism>
<evidence type="ECO:0000313" key="2">
    <source>
        <dbReference type="Proteomes" id="UP000739538"/>
    </source>
</evidence>
<reference evidence="1" key="2">
    <citation type="journal article" date="2021" name="Microbiome">
        <title>Successional dynamics and alternative stable states in a saline activated sludge microbial community over 9 years.</title>
        <authorList>
            <person name="Wang Y."/>
            <person name="Ye J."/>
            <person name="Ju F."/>
            <person name="Liu L."/>
            <person name="Boyd J.A."/>
            <person name="Deng Y."/>
            <person name="Parks D.H."/>
            <person name="Jiang X."/>
            <person name="Yin X."/>
            <person name="Woodcroft B.J."/>
            <person name="Tyson G.W."/>
            <person name="Hugenholtz P."/>
            <person name="Polz M.F."/>
            <person name="Zhang T."/>
        </authorList>
    </citation>
    <scope>NUCLEOTIDE SEQUENCE</scope>
    <source>
        <strain evidence="1">HKST-UBA02</strain>
    </source>
</reference>
<reference evidence="1" key="1">
    <citation type="submission" date="2020-04" db="EMBL/GenBank/DDBJ databases">
        <authorList>
            <person name="Zhang T."/>
        </authorList>
    </citation>
    <scope>NUCLEOTIDE SEQUENCE</scope>
    <source>
        <strain evidence="1">HKST-UBA02</strain>
    </source>
</reference>
<name>A0A956SF65_UNCEI</name>
<accession>A0A956SF65</accession>
<dbReference type="AlphaFoldDB" id="A0A956SF65"/>
<dbReference type="GO" id="GO:0004300">
    <property type="term" value="F:enoyl-CoA hydratase activity"/>
    <property type="evidence" value="ECO:0007669"/>
    <property type="project" value="UniProtKB-EC"/>
</dbReference>
<proteinExistence type="predicted"/>
<comment type="caution">
    <text evidence="1">The sequence shown here is derived from an EMBL/GenBank/DDBJ whole genome shotgun (WGS) entry which is preliminary data.</text>
</comment>
<sequence>PLDAAGMRAKGKDLWAWRAFRELDDALLHLRFNFPEVGLLLVKTEGDSERVRAIDDALLAARDQDFFVREVVFQMGRVLRRYDITARSLFAVIEPRSCFAGSLLELALAADRSYMLDDPDQPVEIALSAMNFAAEGASGESGAFRGFLTWQGLTRLETRFFGEPERAEALRDQIGESFDPEGAEEAGLVTFIPDDIDWEDEIRIAIEERVSLSPDALTGMEANLRCPGPETMATKIFGRLSAWQNWIFTRPNSTGEKGALTLYGKPARAEFDWKRT</sequence>
<dbReference type="Gene3D" id="3.90.226.10">
    <property type="entry name" value="2-enoyl-CoA Hydratase, Chain A, domain 1"/>
    <property type="match status" value="1"/>
</dbReference>